<reference evidence="4 7" key="1">
    <citation type="submission" date="2020-04" db="EMBL/GenBank/DDBJ databases">
        <title>Global-level population genomics: horizontal gene transfer, symbiosis and evolution in Rhizobia.</title>
        <authorList>
            <person name="Gai Y."/>
        </authorList>
    </citation>
    <scope>NUCLEOTIDE SEQUENCE</scope>
    <source>
        <strain evidence="5 7">BLR33</strain>
        <strain evidence="4">BLR57</strain>
    </source>
</reference>
<dbReference type="Pfam" id="PF02308">
    <property type="entry name" value="MgtC"/>
    <property type="match status" value="1"/>
</dbReference>
<keyword evidence="1" id="KW-0472">Membrane</keyword>
<feature type="domain" description="DUF4010" evidence="3">
    <location>
        <begin position="186"/>
        <end position="391"/>
    </location>
</feature>
<dbReference type="RefSeq" id="WP_221106412.1">
    <property type="nucleotide sequence ID" value="NZ_JABDXU010000009.1"/>
</dbReference>
<feature type="transmembrane region" description="Helical" evidence="1">
    <location>
        <begin position="311"/>
        <end position="330"/>
    </location>
</feature>
<feature type="transmembrane region" description="Helical" evidence="1">
    <location>
        <begin position="240"/>
        <end position="264"/>
    </location>
</feature>
<dbReference type="InterPro" id="IPR049177">
    <property type="entry name" value="MgtC_SapB_SrpB_YhiD_N"/>
</dbReference>
<dbReference type="EMBL" id="JABDYF010000009">
    <property type="protein sequence ID" value="MBX5091458.1"/>
    <property type="molecule type" value="Genomic_DNA"/>
</dbReference>
<evidence type="ECO:0000313" key="4">
    <source>
        <dbReference type="EMBL" id="MBX5025230.1"/>
    </source>
</evidence>
<name>A0A9Q3MBB5_9HYPH</name>
<feature type="transmembrane region" description="Helical" evidence="1">
    <location>
        <begin position="337"/>
        <end position="357"/>
    </location>
</feature>
<evidence type="ECO:0000259" key="3">
    <source>
        <dbReference type="Pfam" id="PF13194"/>
    </source>
</evidence>
<accession>A0A9Q3MBB5</accession>
<dbReference type="InterPro" id="IPR025105">
    <property type="entry name" value="DUF4010"/>
</dbReference>
<dbReference type="Proteomes" id="UP000770629">
    <property type="component" value="Unassembled WGS sequence"/>
</dbReference>
<feature type="transmembrane region" description="Helical" evidence="1">
    <location>
        <begin position="181"/>
        <end position="199"/>
    </location>
</feature>
<dbReference type="EMBL" id="JABDYC010000007">
    <property type="protein sequence ID" value="MBX5025230.1"/>
    <property type="molecule type" value="Genomic_DNA"/>
</dbReference>
<dbReference type="AlphaFoldDB" id="A0A9Q3MBB5"/>
<feature type="transmembrane region" description="Helical" evidence="1">
    <location>
        <begin position="66"/>
        <end position="83"/>
    </location>
</feature>
<evidence type="ECO:0000259" key="2">
    <source>
        <dbReference type="Pfam" id="PF02308"/>
    </source>
</evidence>
<keyword evidence="1" id="KW-1133">Transmembrane helix</keyword>
<evidence type="ECO:0000313" key="7">
    <source>
        <dbReference type="Proteomes" id="UP000770629"/>
    </source>
</evidence>
<gene>
    <name evidence="5" type="ORF">HJB60_20100</name>
    <name evidence="4" type="ORF">HJB63_21960</name>
</gene>
<feature type="transmembrane region" description="Helical" evidence="1">
    <location>
        <begin position="148"/>
        <end position="166"/>
    </location>
</feature>
<keyword evidence="1" id="KW-0812">Transmembrane</keyword>
<comment type="caution">
    <text evidence="4">The sequence shown here is derived from an EMBL/GenBank/DDBJ whole genome shotgun (WGS) entry which is preliminary data.</text>
</comment>
<feature type="transmembrane region" description="Helical" evidence="1">
    <location>
        <begin position="395"/>
        <end position="416"/>
    </location>
</feature>
<feature type="domain" description="MgtC/SapB/SrpB/YhiD N-terminal" evidence="2">
    <location>
        <begin position="13"/>
        <end position="138"/>
    </location>
</feature>
<feature type="transmembrane region" description="Helical" evidence="1">
    <location>
        <begin position="120"/>
        <end position="136"/>
    </location>
</feature>
<organism evidence="4 6">
    <name type="scientific">Rhizobium lentis</name>
    <dbReference type="NCBI Taxonomy" id="1138194"/>
    <lineage>
        <taxon>Bacteria</taxon>
        <taxon>Pseudomonadati</taxon>
        <taxon>Pseudomonadota</taxon>
        <taxon>Alphaproteobacteria</taxon>
        <taxon>Hyphomicrobiales</taxon>
        <taxon>Rhizobiaceae</taxon>
        <taxon>Rhizobium/Agrobacterium group</taxon>
        <taxon>Rhizobium</taxon>
    </lineage>
</organism>
<dbReference type="Pfam" id="PF13194">
    <property type="entry name" value="DUF4010"/>
    <property type="match status" value="1"/>
</dbReference>
<dbReference type="PANTHER" id="PTHR39084:SF1">
    <property type="entry name" value="DUF4010 DOMAIN-CONTAINING PROTEIN"/>
    <property type="match status" value="1"/>
</dbReference>
<evidence type="ECO:0000313" key="5">
    <source>
        <dbReference type="EMBL" id="MBX5091458.1"/>
    </source>
</evidence>
<feature type="transmembrane region" description="Helical" evidence="1">
    <location>
        <begin position="95"/>
        <end position="114"/>
    </location>
</feature>
<feature type="transmembrane region" description="Helical" evidence="1">
    <location>
        <begin position="206"/>
        <end position="228"/>
    </location>
</feature>
<feature type="transmembrane region" description="Helical" evidence="1">
    <location>
        <begin position="271"/>
        <end position="291"/>
    </location>
</feature>
<evidence type="ECO:0000313" key="6">
    <source>
        <dbReference type="Proteomes" id="UP000749740"/>
    </source>
</evidence>
<dbReference type="Proteomes" id="UP000749740">
    <property type="component" value="Unassembled WGS sequence"/>
</dbReference>
<dbReference type="PANTHER" id="PTHR39084">
    <property type="entry name" value="MEMBRANE PROTEIN-RELATED"/>
    <property type="match status" value="1"/>
</dbReference>
<sequence>MTSLETADAFQRLSLALAIGILVGIERGWREREAAPGKRVAGIRTYGLSSFLGGFCGFLQPITGPILPTAIFVFFCVTILGFSRMQALRERDYSATAVIAAITVFALGFGAVVADMTATAASAVAMTALLAAREPLHGFLRKLTWLELRAALILLTMTVVILPILPNEAVDPWQMINPFELWMLTIFVGAVSFAGYVMIRLTDTRAGLLLTGACGGIVSSTALTLSFARQSKQTAALSPLLSAGAMMAGAVSLSRVLLICGVIAPAVLMELAALLGPAAAVFAIGGGVAGFSPRSGDSPDFSPKNPLEVMVVLRFALLLAAVTIVTRAALEFFGMQSLVAVAFITGLGDLDAITLSIAKLPSVPPDAAARAIAVAALANLLAKVGLAASAGSLGYVVRLAIVTGIAVLAGAAGSFLSPGRLIS</sequence>
<evidence type="ECO:0000256" key="1">
    <source>
        <dbReference type="SAM" id="Phobius"/>
    </source>
</evidence>
<proteinExistence type="predicted"/>
<keyword evidence="7" id="KW-1185">Reference proteome</keyword>
<feature type="transmembrane region" description="Helical" evidence="1">
    <location>
        <begin position="369"/>
        <end position="388"/>
    </location>
</feature>
<protein>
    <submittedName>
        <fullName evidence="4">MgtC/SapB family protein</fullName>
    </submittedName>
</protein>